<evidence type="ECO:0000313" key="1">
    <source>
        <dbReference type="EMBL" id="EQA78545.1"/>
    </source>
</evidence>
<dbReference type="EMBL" id="AOHD02000064">
    <property type="protein sequence ID" value="EQA78545.1"/>
    <property type="molecule type" value="Genomic_DNA"/>
</dbReference>
<keyword evidence="2" id="KW-1185">Reference proteome</keyword>
<accession>T0FLB8</accession>
<name>T0FLB8_9LEPT</name>
<gene>
    <name evidence="1" type="ORF">LEP1GSC193_1332</name>
</gene>
<organism evidence="1 2">
    <name type="scientific">Leptospira alstonii serovar Pingchang str. 80-412</name>
    <dbReference type="NCBI Taxonomy" id="1218564"/>
    <lineage>
        <taxon>Bacteria</taxon>
        <taxon>Pseudomonadati</taxon>
        <taxon>Spirochaetota</taxon>
        <taxon>Spirochaetia</taxon>
        <taxon>Leptospirales</taxon>
        <taxon>Leptospiraceae</taxon>
        <taxon>Leptospira</taxon>
    </lineage>
</organism>
<proteinExistence type="predicted"/>
<reference evidence="1" key="1">
    <citation type="submission" date="2013-05" db="EMBL/GenBank/DDBJ databases">
        <authorList>
            <person name="Harkins D.M."/>
            <person name="Durkin A.S."/>
            <person name="Brinkac L.M."/>
            <person name="Haft D.H."/>
            <person name="Selengut J.D."/>
            <person name="Sanka R."/>
            <person name="DePew J."/>
            <person name="Purushe J."/>
            <person name="Galloway R.L."/>
            <person name="Vinetz J.M."/>
            <person name="Sutton G.G."/>
            <person name="Nierman W.C."/>
            <person name="Fouts D.E."/>
        </authorList>
    </citation>
    <scope>NUCLEOTIDE SEQUENCE [LARGE SCALE GENOMIC DNA]</scope>
    <source>
        <strain evidence="1">80-412</strain>
    </source>
</reference>
<protein>
    <submittedName>
        <fullName evidence="1">Uncharacterized protein</fullName>
    </submittedName>
</protein>
<dbReference type="AlphaFoldDB" id="T0FLB8"/>
<dbReference type="Proteomes" id="UP000015445">
    <property type="component" value="Unassembled WGS sequence"/>
</dbReference>
<comment type="caution">
    <text evidence="1">The sequence shown here is derived from an EMBL/GenBank/DDBJ whole genome shotgun (WGS) entry which is preliminary data.</text>
</comment>
<evidence type="ECO:0000313" key="2">
    <source>
        <dbReference type="Proteomes" id="UP000015445"/>
    </source>
</evidence>
<sequence length="54" mass="6489">MGTPAERASSNLFYVTWIKNLSQNLEGNLQEFPQILSPWWFIRLFVRFSRRLKT</sequence>